<dbReference type="AlphaFoldDB" id="A0A518IVL3"/>
<name>A0A518IVL3_9BACT</name>
<evidence type="ECO:0000313" key="1">
    <source>
        <dbReference type="EMBL" id="QDV57123.1"/>
    </source>
</evidence>
<organism evidence="1 2">
    <name type="scientific">Rosistilla oblonga</name>
    <dbReference type="NCBI Taxonomy" id="2527990"/>
    <lineage>
        <taxon>Bacteria</taxon>
        <taxon>Pseudomonadati</taxon>
        <taxon>Planctomycetota</taxon>
        <taxon>Planctomycetia</taxon>
        <taxon>Pirellulales</taxon>
        <taxon>Pirellulaceae</taxon>
        <taxon>Rosistilla</taxon>
    </lineage>
</organism>
<evidence type="ECO:0000313" key="2">
    <source>
        <dbReference type="Proteomes" id="UP000316770"/>
    </source>
</evidence>
<accession>A0A518IVL3</accession>
<dbReference type="Gene3D" id="3.40.630.40">
    <property type="entry name" value="Zn-dependent exopeptidases"/>
    <property type="match status" value="1"/>
</dbReference>
<sequence>MELILTCEHATNHIPSQYEHLFVDARSVLQGHRGWDPGTLALGRMLQRRFSAVLFRTTVSRLLVEVNRSANHRQLFSQYSRSLDQRDKAAVLQRYYWPYRQRIEEWIEDRVAAALPVLHLSLHSFVPELDGQVRTAELGLLYDPRRPAEKAFCDRWRDALKISRPDLRTRRNYPYLGRSDGLTTALRQRFPDPYYIGIEVEVNQALVGPASGWQRLKRDLAATLQATLEKS</sequence>
<dbReference type="Proteomes" id="UP000316770">
    <property type="component" value="Chromosome"/>
</dbReference>
<gene>
    <name evidence="1" type="ORF">Mal33_31240</name>
</gene>
<dbReference type="EMBL" id="CP036318">
    <property type="protein sequence ID" value="QDV57123.1"/>
    <property type="molecule type" value="Genomic_DNA"/>
</dbReference>
<keyword evidence="2" id="KW-1185">Reference proteome</keyword>
<dbReference type="RefSeq" id="WP_145286265.1">
    <property type="nucleotide sequence ID" value="NZ_CP036318.1"/>
</dbReference>
<reference evidence="1 2" key="1">
    <citation type="submission" date="2019-02" db="EMBL/GenBank/DDBJ databases">
        <title>Deep-cultivation of Planctomycetes and their phenomic and genomic characterization uncovers novel biology.</title>
        <authorList>
            <person name="Wiegand S."/>
            <person name="Jogler M."/>
            <person name="Boedeker C."/>
            <person name="Pinto D."/>
            <person name="Vollmers J."/>
            <person name="Rivas-Marin E."/>
            <person name="Kohn T."/>
            <person name="Peeters S.H."/>
            <person name="Heuer A."/>
            <person name="Rast P."/>
            <person name="Oberbeckmann S."/>
            <person name="Bunk B."/>
            <person name="Jeske O."/>
            <person name="Meyerdierks A."/>
            <person name="Storesund J.E."/>
            <person name="Kallscheuer N."/>
            <person name="Luecker S."/>
            <person name="Lage O.M."/>
            <person name="Pohl T."/>
            <person name="Merkel B.J."/>
            <person name="Hornburger P."/>
            <person name="Mueller R.-W."/>
            <person name="Bruemmer F."/>
            <person name="Labrenz M."/>
            <person name="Spormann A.M."/>
            <person name="Op den Camp H."/>
            <person name="Overmann J."/>
            <person name="Amann R."/>
            <person name="Jetten M.S.M."/>
            <person name="Mascher T."/>
            <person name="Medema M.H."/>
            <person name="Devos D.P."/>
            <person name="Kaster A.-K."/>
            <person name="Ovreas L."/>
            <person name="Rohde M."/>
            <person name="Galperin M.Y."/>
            <person name="Jogler C."/>
        </authorList>
    </citation>
    <scope>NUCLEOTIDE SEQUENCE [LARGE SCALE GENOMIC DNA]</scope>
    <source>
        <strain evidence="1 2">Mal33</strain>
    </source>
</reference>
<dbReference type="GO" id="GO:0016787">
    <property type="term" value="F:hydrolase activity"/>
    <property type="evidence" value="ECO:0007669"/>
    <property type="project" value="UniProtKB-KW"/>
</dbReference>
<dbReference type="Pfam" id="PF05013">
    <property type="entry name" value="FGase"/>
    <property type="match status" value="1"/>
</dbReference>
<keyword evidence="1" id="KW-0378">Hydrolase</keyword>
<proteinExistence type="predicted"/>
<protein>
    <submittedName>
        <fullName evidence="1">N-formylglutamate amidohydrolase</fullName>
    </submittedName>
</protein>
<dbReference type="SUPFAM" id="SSF53187">
    <property type="entry name" value="Zn-dependent exopeptidases"/>
    <property type="match status" value="1"/>
</dbReference>
<dbReference type="InterPro" id="IPR007709">
    <property type="entry name" value="N-FG_amidohydro"/>
</dbReference>